<reference evidence="3 4" key="1">
    <citation type="submission" date="2015-08" db="EMBL/GenBank/DDBJ databases">
        <title>Investigation of the bacterial diversity of lava forest soil.</title>
        <authorList>
            <person name="Lee J.S."/>
        </authorList>
    </citation>
    <scope>NUCLEOTIDE SEQUENCE [LARGE SCALE GENOMIC DNA]</scope>
    <source>
        <strain evidence="3 4">GJW-30</strain>
    </source>
</reference>
<keyword evidence="4" id="KW-1185">Reference proteome</keyword>
<evidence type="ECO:0000313" key="4">
    <source>
        <dbReference type="Proteomes" id="UP000236884"/>
    </source>
</evidence>
<organism evidence="3 4">
    <name type="scientific">Variibacter gotjawalensis</name>
    <dbReference type="NCBI Taxonomy" id="1333996"/>
    <lineage>
        <taxon>Bacteria</taxon>
        <taxon>Pseudomonadati</taxon>
        <taxon>Pseudomonadota</taxon>
        <taxon>Alphaproteobacteria</taxon>
        <taxon>Hyphomicrobiales</taxon>
        <taxon>Nitrobacteraceae</taxon>
        <taxon>Variibacter</taxon>
    </lineage>
</organism>
<dbReference type="InterPro" id="IPR005064">
    <property type="entry name" value="BUG"/>
</dbReference>
<dbReference type="PANTHER" id="PTHR42928">
    <property type="entry name" value="TRICARBOXYLATE-BINDING PROTEIN"/>
    <property type="match status" value="1"/>
</dbReference>
<dbReference type="Pfam" id="PF03401">
    <property type="entry name" value="TctC"/>
    <property type="match status" value="1"/>
</dbReference>
<dbReference type="EMBL" id="AP014946">
    <property type="protein sequence ID" value="BAT57639.1"/>
    <property type="molecule type" value="Genomic_DNA"/>
</dbReference>
<proteinExistence type="inferred from homology"/>
<gene>
    <name evidence="3" type="ORF">GJW-30_1_00146</name>
</gene>
<dbReference type="InterPro" id="IPR042100">
    <property type="entry name" value="Bug_dom1"/>
</dbReference>
<evidence type="ECO:0000256" key="1">
    <source>
        <dbReference type="ARBA" id="ARBA00006987"/>
    </source>
</evidence>
<dbReference type="Gene3D" id="3.40.190.150">
    <property type="entry name" value="Bordetella uptake gene, domain 1"/>
    <property type="match status" value="1"/>
</dbReference>
<dbReference type="PIRSF" id="PIRSF017082">
    <property type="entry name" value="YflP"/>
    <property type="match status" value="1"/>
</dbReference>
<accession>A0A0S3PNW6</accession>
<dbReference type="SUPFAM" id="SSF53850">
    <property type="entry name" value="Periplasmic binding protein-like II"/>
    <property type="match status" value="1"/>
</dbReference>
<name>A0A0S3PNW6_9BRAD</name>
<feature type="signal peptide" evidence="2">
    <location>
        <begin position="1"/>
        <end position="30"/>
    </location>
</feature>
<evidence type="ECO:0000256" key="2">
    <source>
        <dbReference type="SAM" id="SignalP"/>
    </source>
</evidence>
<dbReference type="Proteomes" id="UP000236884">
    <property type="component" value="Chromosome"/>
</dbReference>
<comment type="similarity">
    <text evidence="1">Belongs to the UPF0065 (bug) family.</text>
</comment>
<keyword evidence="2" id="KW-0732">Signal</keyword>
<evidence type="ECO:0000313" key="3">
    <source>
        <dbReference type="EMBL" id="BAT57639.1"/>
    </source>
</evidence>
<dbReference type="AlphaFoldDB" id="A0A0S3PNW6"/>
<feature type="chain" id="PRO_5006615461" evidence="2">
    <location>
        <begin position="31"/>
        <end position="329"/>
    </location>
</feature>
<dbReference type="Gene3D" id="3.40.190.10">
    <property type="entry name" value="Periplasmic binding protein-like II"/>
    <property type="match status" value="1"/>
</dbReference>
<dbReference type="OrthoDB" id="7248487at2"/>
<keyword evidence="3" id="KW-0675">Receptor</keyword>
<dbReference type="KEGG" id="vgo:GJW-30_1_00146"/>
<sequence length="329" mass="34609">MRSSKVDHVRRALIAATVVSTFTTTGLAQAAYPTRSIRVIVPFAAGSASDVVGRIVLDRMADDLGHRFVVENQAGAAGNLGTAAAARATPDGYTLLVSASGPLAVNQSLYENIGYDPLTAFEPISLIATLPSLIVVTNGVPIKSVPELIAAAKEKPGTLNYGSIGNGSSQHLAGAYFEQFTGTKMTHVPYRVTGQLVTDLVAGQVQVSFQLIPNVIGQVQGGQLRPLAVAAPQRSAALPDVPTTQEAGLPGFSAYGWFAMLAPKGTPQPMIDRLHAAYTKALADPAIRKRIVEVGAEPASSTPAELRIFMAEEAKRWGDLIRTNNIKAN</sequence>
<dbReference type="CDD" id="cd13578">
    <property type="entry name" value="PBP2_Bug27"/>
    <property type="match status" value="1"/>
</dbReference>
<dbReference type="PANTHER" id="PTHR42928:SF5">
    <property type="entry name" value="BLR1237 PROTEIN"/>
    <property type="match status" value="1"/>
</dbReference>
<protein>
    <submittedName>
        <fullName evidence="3">Tripartite tricarboxylate transporter family receptor</fullName>
    </submittedName>
</protein>